<evidence type="ECO:0008006" key="3">
    <source>
        <dbReference type="Google" id="ProtNLM"/>
    </source>
</evidence>
<dbReference type="AlphaFoldDB" id="A0A842HSD7"/>
<keyword evidence="2" id="KW-1185">Reference proteome</keyword>
<dbReference type="RefSeq" id="WP_185780710.1">
    <property type="nucleotide sequence ID" value="NZ_JACJUU010000019.1"/>
</dbReference>
<dbReference type="InterPro" id="IPR032710">
    <property type="entry name" value="NTF2-like_dom_sf"/>
</dbReference>
<dbReference type="SUPFAM" id="SSF54427">
    <property type="entry name" value="NTF2-like"/>
    <property type="match status" value="1"/>
</dbReference>
<protein>
    <recommendedName>
        <fullName evidence="3">Hydroxylase</fullName>
    </recommendedName>
</protein>
<proteinExistence type="predicted"/>
<organism evidence="1 2">
    <name type="scientific">Pusillimonas minor</name>
    <dbReference type="NCBI Taxonomy" id="2697024"/>
    <lineage>
        <taxon>Bacteria</taxon>
        <taxon>Pseudomonadati</taxon>
        <taxon>Pseudomonadota</taxon>
        <taxon>Betaproteobacteria</taxon>
        <taxon>Burkholderiales</taxon>
        <taxon>Alcaligenaceae</taxon>
        <taxon>Pusillimonas</taxon>
    </lineage>
</organism>
<dbReference type="EMBL" id="JACJUU010000019">
    <property type="protein sequence ID" value="MBC2771076.1"/>
    <property type="molecule type" value="Genomic_DNA"/>
</dbReference>
<sequence>MLDAENYFEWLATCADDLEYSIRAYSPEIRNEVTWLEKDHKGLEVLFKQLPMHERYKGQFRRILGWTGSAGHDPAKRIFAVESSLCVYHTDLHGASVLYCTAKYRDNFRFESGVPVMCSRMVLMDTRRLPFGSHIPI</sequence>
<dbReference type="Gene3D" id="3.10.450.50">
    <property type="match status" value="1"/>
</dbReference>
<evidence type="ECO:0000313" key="2">
    <source>
        <dbReference type="Proteomes" id="UP000545386"/>
    </source>
</evidence>
<accession>A0A842HSD7</accession>
<gene>
    <name evidence="1" type="ORF">GTU67_14295</name>
</gene>
<dbReference type="Proteomes" id="UP000545386">
    <property type="component" value="Unassembled WGS sequence"/>
</dbReference>
<name>A0A842HSD7_9BURK</name>
<evidence type="ECO:0000313" key="1">
    <source>
        <dbReference type="EMBL" id="MBC2771076.1"/>
    </source>
</evidence>
<reference evidence="1 2" key="1">
    <citation type="submission" date="2020-08" db="EMBL/GenBank/DDBJ databases">
        <title>Paraeoetvoesia sp. YC-7-48 draft genome sequence.</title>
        <authorList>
            <person name="Yao L."/>
        </authorList>
    </citation>
    <scope>NUCLEOTIDE SEQUENCE [LARGE SCALE GENOMIC DNA]</scope>
    <source>
        <strain evidence="2">YC-7-48</strain>
    </source>
</reference>
<comment type="caution">
    <text evidence="1">The sequence shown here is derived from an EMBL/GenBank/DDBJ whole genome shotgun (WGS) entry which is preliminary data.</text>
</comment>